<keyword evidence="2" id="KW-1185">Reference proteome</keyword>
<evidence type="ECO:0000313" key="2">
    <source>
        <dbReference type="Proteomes" id="UP000198704"/>
    </source>
</evidence>
<organism evidence="1 2">
    <name type="scientific">Methylobacterium phyllostachyos</name>
    <dbReference type="NCBI Taxonomy" id="582672"/>
    <lineage>
        <taxon>Bacteria</taxon>
        <taxon>Pseudomonadati</taxon>
        <taxon>Pseudomonadota</taxon>
        <taxon>Alphaproteobacteria</taxon>
        <taxon>Hyphomicrobiales</taxon>
        <taxon>Methylobacteriaceae</taxon>
        <taxon>Methylobacterium</taxon>
    </lineage>
</organism>
<dbReference type="Proteomes" id="UP000198704">
    <property type="component" value="Unassembled WGS sequence"/>
</dbReference>
<sequence>MALRHKVMATGVVIEMVMAEAMIAPTAATAITAIAATVGSRPELRLVWGSLGLQRALRRQGLSIAAARVITAAATDTSRM</sequence>
<dbReference type="AlphaFoldDB" id="A0A1G9YZ74"/>
<gene>
    <name evidence="1" type="ORF">SAMN05216360_10627</name>
</gene>
<evidence type="ECO:0000313" key="1">
    <source>
        <dbReference type="EMBL" id="SDN14227.1"/>
    </source>
</evidence>
<protein>
    <submittedName>
        <fullName evidence="1">Uncharacterized protein</fullName>
    </submittedName>
</protein>
<accession>A0A1G9YZ74</accession>
<dbReference type="EMBL" id="FNHS01000006">
    <property type="protein sequence ID" value="SDN14227.1"/>
    <property type="molecule type" value="Genomic_DNA"/>
</dbReference>
<proteinExistence type="predicted"/>
<reference evidence="2" key="1">
    <citation type="submission" date="2016-10" db="EMBL/GenBank/DDBJ databases">
        <authorList>
            <person name="Varghese N."/>
            <person name="Submissions S."/>
        </authorList>
    </citation>
    <scope>NUCLEOTIDE SEQUENCE [LARGE SCALE GENOMIC DNA]</scope>
    <source>
        <strain evidence="2">BL47</strain>
    </source>
</reference>
<name>A0A1G9YZ74_9HYPH</name>